<protein>
    <submittedName>
        <fullName evidence="1">Uncharacterized protein</fullName>
    </submittedName>
</protein>
<reference evidence="1" key="3">
    <citation type="submission" date="2023-05" db="EMBL/GenBank/DDBJ databases">
        <authorList>
            <person name="Smith C.H."/>
        </authorList>
    </citation>
    <scope>NUCLEOTIDE SEQUENCE</scope>
    <source>
        <strain evidence="1">CHS0354</strain>
        <tissue evidence="1">Mantle</tissue>
    </source>
</reference>
<organism evidence="1 2">
    <name type="scientific">Potamilus streckersoni</name>
    <dbReference type="NCBI Taxonomy" id="2493646"/>
    <lineage>
        <taxon>Eukaryota</taxon>
        <taxon>Metazoa</taxon>
        <taxon>Spiralia</taxon>
        <taxon>Lophotrochozoa</taxon>
        <taxon>Mollusca</taxon>
        <taxon>Bivalvia</taxon>
        <taxon>Autobranchia</taxon>
        <taxon>Heteroconchia</taxon>
        <taxon>Palaeoheterodonta</taxon>
        <taxon>Unionida</taxon>
        <taxon>Unionoidea</taxon>
        <taxon>Unionidae</taxon>
        <taxon>Ambleminae</taxon>
        <taxon>Lampsilini</taxon>
        <taxon>Potamilus</taxon>
    </lineage>
</organism>
<comment type="caution">
    <text evidence="1">The sequence shown here is derived from an EMBL/GenBank/DDBJ whole genome shotgun (WGS) entry which is preliminary data.</text>
</comment>
<name>A0AAE0ST58_9BIVA</name>
<reference evidence="1" key="2">
    <citation type="journal article" date="2021" name="Genome Biol. Evol.">
        <title>Developing a high-quality reference genome for a parasitic bivalve with doubly uniparental inheritance (Bivalvia: Unionida).</title>
        <authorList>
            <person name="Smith C.H."/>
        </authorList>
    </citation>
    <scope>NUCLEOTIDE SEQUENCE</scope>
    <source>
        <strain evidence="1">CHS0354</strain>
        <tissue evidence="1">Mantle</tissue>
    </source>
</reference>
<proteinExistence type="predicted"/>
<gene>
    <name evidence="1" type="ORF">CHS0354_041859</name>
</gene>
<dbReference type="AlphaFoldDB" id="A0AAE0ST58"/>
<dbReference type="Proteomes" id="UP001195483">
    <property type="component" value="Unassembled WGS sequence"/>
</dbReference>
<evidence type="ECO:0000313" key="2">
    <source>
        <dbReference type="Proteomes" id="UP001195483"/>
    </source>
</evidence>
<keyword evidence="2" id="KW-1185">Reference proteome</keyword>
<accession>A0AAE0ST58</accession>
<reference evidence="1" key="1">
    <citation type="journal article" date="2021" name="Genome Biol. Evol.">
        <title>A High-Quality Reference Genome for a Parasitic Bivalve with Doubly Uniparental Inheritance (Bivalvia: Unionida).</title>
        <authorList>
            <person name="Smith C.H."/>
        </authorList>
    </citation>
    <scope>NUCLEOTIDE SEQUENCE</scope>
    <source>
        <strain evidence="1">CHS0354</strain>
    </source>
</reference>
<evidence type="ECO:0000313" key="1">
    <source>
        <dbReference type="EMBL" id="KAK3597446.1"/>
    </source>
</evidence>
<sequence>MELESTDKPIVQTEITGDAHRKVVHFREDKRRHNKGGIIQTLHGQLNLSTGLITALPQSIATTEDSISREYTHSELLTISKRGTQAHKRGHYSQYPGTPSQTPTSTEFNVIFNNNNGKNIDNIIRCAPARFMYNQLSLYTAETSPSTITVQEHPNIFIKQRLADNLGRSQEQDWISQSQNHMCTIE</sequence>
<dbReference type="EMBL" id="JAEAOA010002351">
    <property type="protein sequence ID" value="KAK3597446.1"/>
    <property type="molecule type" value="Genomic_DNA"/>
</dbReference>